<reference evidence="3" key="1">
    <citation type="submission" date="2018-11" db="EMBL/GenBank/DDBJ databases">
        <authorList>
            <consortium name="Pathogen Informatics"/>
        </authorList>
    </citation>
    <scope>NUCLEOTIDE SEQUENCE</scope>
</reference>
<accession>A0A448X836</accession>
<evidence type="ECO:0000256" key="2">
    <source>
        <dbReference type="SAM" id="MobiDB-lite"/>
    </source>
</evidence>
<dbReference type="EMBL" id="CAAALY010112963">
    <property type="protein sequence ID" value="VEL30528.1"/>
    <property type="molecule type" value="Genomic_DNA"/>
</dbReference>
<organism evidence="3 4">
    <name type="scientific">Protopolystoma xenopodis</name>
    <dbReference type="NCBI Taxonomy" id="117903"/>
    <lineage>
        <taxon>Eukaryota</taxon>
        <taxon>Metazoa</taxon>
        <taxon>Spiralia</taxon>
        <taxon>Lophotrochozoa</taxon>
        <taxon>Platyhelminthes</taxon>
        <taxon>Monogenea</taxon>
        <taxon>Polyopisthocotylea</taxon>
        <taxon>Polystomatidea</taxon>
        <taxon>Polystomatidae</taxon>
        <taxon>Protopolystoma</taxon>
    </lineage>
</organism>
<sequence length="218" mass="24604">MNKKLASNLDELQQELTRITERHERFKLEAEHRLHEVQSEGNSFTIARKFNRRQTLTKLSLTESPDADTPPFSLIAKYSTIQDAEKVDKRGSGDDAESDQPAQLSELITIDKVGHYDGEKESSILDRLEFPANPVVDSGVPKEPLGADHPLGADNSPAPFNSQPHKLITKEHMYADQKIKLHFNKVPDALKIDDIGGEHFIALPEENECKRQKSEDDR</sequence>
<protein>
    <submittedName>
        <fullName evidence="3">Uncharacterized protein</fullName>
    </submittedName>
</protein>
<evidence type="ECO:0000256" key="1">
    <source>
        <dbReference type="SAM" id="Coils"/>
    </source>
</evidence>
<gene>
    <name evidence="3" type="ORF">PXEA_LOCUS23968</name>
</gene>
<feature type="region of interest" description="Disordered" evidence="2">
    <location>
        <begin position="145"/>
        <end position="164"/>
    </location>
</feature>
<name>A0A448X836_9PLAT</name>
<dbReference type="AlphaFoldDB" id="A0A448X836"/>
<keyword evidence="4" id="KW-1185">Reference proteome</keyword>
<comment type="caution">
    <text evidence="3">The sequence shown here is derived from an EMBL/GenBank/DDBJ whole genome shotgun (WGS) entry which is preliminary data.</text>
</comment>
<proteinExistence type="predicted"/>
<evidence type="ECO:0000313" key="3">
    <source>
        <dbReference type="EMBL" id="VEL30528.1"/>
    </source>
</evidence>
<dbReference type="Proteomes" id="UP000784294">
    <property type="component" value="Unassembled WGS sequence"/>
</dbReference>
<feature type="region of interest" description="Disordered" evidence="2">
    <location>
        <begin position="85"/>
        <end position="104"/>
    </location>
</feature>
<evidence type="ECO:0000313" key="4">
    <source>
        <dbReference type="Proteomes" id="UP000784294"/>
    </source>
</evidence>
<keyword evidence="1" id="KW-0175">Coiled coil</keyword>
<feature type="coiled-coil region" evidence="1">
    <location>
        <begin position="2"/>
        <end position="29"/>
    </location>
</feature>